<dbReference type="GO" id="GO:0008270">
    <property type="term" value="F:zinc ion binding"/>
    <property type="evidence" value="ECO:0007669"/>
    <property type="project" value="UniProtKB-KW"/>
</dbReference>
<dbReference type="AlphaFoldDB" id="A0A9P4PS34"/>
<dbReference type="OrthoDB" id="3800855at2759"/>
<evidence type="ECO:0000256" key="1">
    <source>
        <dbReference type="PROSITE-ProRule" id="PRU00042"/>
    </source>
</evidence>
<protein>
    <recommendedName>
        <fullName evidence="3">C2H2-type domain-containing protein</fullName>
    </recommendedName>
</protein>
<accession>A0A9P4PS34</accession>
<keyword evidence="5" id="KW-1185">Reference proteome</keyword>
<feature type="compositionally biased region" description="Polar residues" evidence="2">
    <location>
        <begin position="393"/>
        <end position="406"/>
    </location>
</feature>
<evidence type="ECO:0000259" key="3">
    <source>
        <dbReference type="PROSITE" id="PS50157"/>
    </source>
</evidence>
<gene>
    <name evidence="4" type="ORF">P171DRAFT_441837</name>
</gene>
<dbReference type="Gene3D" id="3.30.160.60">
    <property type="entry name" value="Classic Zinc Finger"/>
    <property type="match status" value="1"/>
</dbReference>
<dbReference type="EMBL" id="MU001496">
    <property type="protein sequence ID" value="KAF2447959.1"/>
    <property type="molecule type" value="Genomic_DNA"/>
</dbReference>
<organism evidence="4 5">
    <name type="scientific">Karstenula rhodostoma CBS 690.94</name>
    <dbReference type="NCBI Taxonomy" id="1392251"/>
    <lineage>
        <taxon>Eukaryota</taxon>
        <taxon>Fungi</taxon>
        <taxon>Dikarya</taxon>
        <taxon>Ascomycota</taxon>
        <taxon>Pezizomycotina</taxon>
        <taxon>Dothideomycetes</taxon>
        <taxon>Pleosporomycetidae</taxon>
        <taxon>Pleosporales</taxon>
        <taxon>Massarineae</taxon>
        <taxon>Didymosphaeriaceae</taxon>
        <taxon>Karstenula</taxon>
    </lineage>
</organism>
<dbReference type="PROSITE" id="PS50157">
    <property type="entry name" value="ZINC_FINGER_C2H2_2"/>
    <property type="match status" value="1"/>
</dbReference>
<evidence type="ECO:0000256" key="2">
    <source>
        <dbReference type="SAM" id="MobiDB-lite"/>
    </source>
</evidence>
<proteinExistence type="predicted"/>
<name>A0A9P4PS34_9PLEO</name>
<comment type="caution">
    <text evidence="4">The sequence shown here is derived from an EMBL/GenBank/DDBJ whole genome shotgun (WGS) entry which is preliminary data.</text>
</comment>
<feature type="compositionally biased region" description="Low complexity" evidence="2">
    <location>
        <begin position="527"/>
        <end position="536"/>
    </location>
</feature>
<dbReference type="SMART" id="SM00355">
    <property type="entry name" value="ZnF_C2H2"/>
    <property type="match status" value="2"/>
</dbReference>
<evidence type="ECO:0000313" key="4">
    <source>
        <dbReference type="EMBL" id="KAF2447959.1"/>
    </source>
</evidence>
<dbReference type="InterPro" id="IPR013087">
    <property type="entry name" value="Znf_C2H2_type"/>
</dbReference>
<evidence type="ECO:0000313" key="5">
    <source>
        <dbReference type="Proteomes" id="UP000799764"/>
    </source>
</evidence>
<keyword evidence="1" id="KW-0863">Zinc-finger</keyword>
<sequence>MIDSFRSKAGRYRSRTRHQYSRPTTRFVTCINLIRLTAVYRFQKSWRPPARARRTPVRRGEAGSLVVMSVLTRLAMRGVSPEDYHDKIATARASTCPFGTCQAHSPSLLVARVSLAAKSTRQCRPDTDWLIPDVRSIPAAVLGGLAQPSAHSSGPSLRLEGGTSWYSCPQACLSGPTLSTTQPPSWHFTFLAWCLQTTPTRSILAITKTFLLFQGLWNSQKQQKPFSKNIRLLTGTMYSHQPPNYERGNANVPSHLPNRSQRLWATEVHPHHGPTEDVDNAIQYAGPGPLITQTETTSRYQGYGGGAQGIYWDSANTAHCAGGAPTNTAWEHAAGHAQVVFPLHPQYQQASAAGTATRHTAQPPFVLFNTSYPELDSASPYAAGETVAGSVDGNRQTYDGRSSYSTPHPAWQEDAHGDQDGSIPSGGGFGSQPVETTLPTIGPIYPTSPEAWQRYYGHRNSEDARASRTPGHTPVIRQEEQFCIPRRMIDSEQRVPSHLHASVAVEGIHHGRNTQSLRVVDSRSRSRSSSTGSGTSQDPVVCLVCGKEYNGEYRKGNLARHRRQKHGKREQSYPCEESCSQVFKRQDARLKHYRKHHPWLVSQPLNPRQNGSSFERSVLEMSRQHRVDRTPKSASVVIYPAAYCLKDGPKLFHIGPAACI</sequence>
<keyword evidence="1" id="KW-0862">Zinc</keyword>
<dbReference type="Proteomes" id="UP000799764">
    <property type="component" value="Unassembled WGS sequence"/>
</dbReference>
<feature type="region of interest" description="Disordered" evidence="2">
    <location>
        <begin position="507"/>
        <end position="537"/>
    </location>
</feature>
<feature type="region of interest" description="Disordered" evidence="2">
    <location>
        <begin position="385"/>
        <end position="445"/>
    </location>
</feature>
<feature type="domain" description="C2H2-type" evidence="3">
    <location>
        <begin position="573"/>
        <end position="596"/>
    </location>
</feature>
<reference evidence="4" key="1">
    <citation type="journal article" date="2020" name="Stud. Mycol.">
        <title>101 Dothideomycetes genomes: a test case for predicting lifestyles and emergence of pathogens.</title>
        <authorList>
            <person name="Haridas S."/>
            <person name="Albert R."/>
            <person name="Binder M."/>
            <person name="Bloem J."/>
            <person name="Labutti K."/>
            <person name="Salamov A."/>
            <person name="Andreopoulos B."/>
            <person name="Baker S."/>
            <person name="Barry K."/>
            <person name="Bills G."/>
            <person name="Bluhm B."/>
            <person name="Cannon C."/>
            <person name="Castanera R."/>
            <person name="Culley D."/>
            <person name="Daum C."/>
            <person name="Ezra D."/>
            <person name="Gonzalez J."/>
            <person name="Henrissat B."/>
            <person name="Kuo A."/>
            <person name="Liang C."/>
            <person name="Lipzen A."/>
            <person name="Lutzoni F."/>
            <person name="Magnuson J."/>
            <person name="Mondo S."/>
            <person name="Nolan M."/>
            <person name="Ohm R."/>
            <person name="Pangilinan J."/>
            <person name="Park H.-J."/>
            <person name="Ramirez L."/>
            <person name="Alfaro M."/>
            <person name="Sun H."/>
            <person name="Tritt A."/>
            <person name="Yoshinaga Y."/>
            <person name="Zwiers L.-H."/>
            <person name="Turgeon B."/>
            <person name="Goodwin S."/>
            <person name="Spatafora J."/>
            <person name="Crous P."/>
            <person name="Grigoriev I."/>
        </authorList>
    </citation>
    <scope>NUCLEOTIDE SEQUENCE</scope>
    <source>
        <strain evidence="4">CBS 690.94</strain>
    </source>
</reference>
<keyword evidence="1" id="KW-0479">Metal-binding</keyword>